<organism evidence="7 8">
    <name type="scientific">Amycolatopsis samaneae</name>
    <dbReference type="NCBI Taxonomy" id="664691"/>
    <lineage>
        <taxon>Bacteria</taxon>
        <taxon>Bacillati</taxon>
        <taxon>Actinomycetota</taxon>
        <taxon>Actinomycetes</taxon>
        <taxon>Pseudonocardiales</taxon>
        <taxon>Pseudonocardiaceae</taxon>
        <taxon>Amycolatopsis</taxon>
    </lineage>
</organism>
<dbReference type="HAMAP" id="MF_02114">
    <property type="entry name" value="CofC"/>
    <property type="match status" value="1"/>
</dbReference>
<feature type="binding site" evidence="5">
    <location>
        <position position="138"/>
    </location>
    <ligand>
        <name>phosphoenolpyruvate</name>
        <dbReference type="ChEBI" id="CHEBI:58702"/>
    </ligand>
</feature>
<dbReference type="GO" id="GO:0043814">
    <property type="term" value="F:phospholactate guanylyltransferase activity"/>
    <property type="evidence" value="ECO:0007669"/>
    <property type="project" value="UniProtKB-EC"/>
</dbReference>
<accession>A0ABW5G7T5</accession>
<name>A0ABW5G7T5_9PSEU</name>
<evidence type="ECO:0000256" key="2">
    <source>
        <dbReference type="ARBA" id="ARBA00022695"/>
    </source>
</evidence>
<feature type="region of interest" description="Disordered" evidence="6">
    <location>
        <begin position="155"/>
        <end position="176"/>
    </location>
</feature>
<keyword evidence="8" id="KW-1185">Reference proteome</keyword>
<dbReference type="InterPro" id="IPR029044">
    <property type="entry name" value="Nucleotide-diphossugar_trans"/>
</dbReference>
<comment type="catalytic activity">
    <reaction evidence="5">
        <text>phosphoenolpyruvate + GTP + H(+) = enolpyruvoyl-2-diphospho-5'-guanosine + diphosphate</text>
        <dbReference type="Rhea" id="RHEA:30519"/>
        <dbReference type="ChEBI" id="CHEBI:15378"/>
        <dbReference type="ChEBI" id="CHEBI:33019"/>
        <dbReference type="ChEBI" id="CHEBI:37565"/>
        <dbReference type="ChEBI" id="CHEBI:58702"/>
        <dbReference type="ChEBI" id="CHEBI:143701"/>
        <dbReference type="EC" id="2.7.7.105"/>
    </reaction>
</comment>
<dbReference type="PANTHER" id="PTHR40392:SF1">
    <property type="entry name" value="2-PHOSPHO-L-LACTATE GUANYLYLTRANSFERASE"/>
    <property type="match status" value="1"/>
</dbReference>
<comment type="caution">
    <text evidence="7">The sequence shown here is derived from an EMBL/GenBank/DDBJ whole genome shotgun (WGS) entry which is preliminary data.</text>
</comment>
<evidence type="ECO:0000256" key="4">
    <source>
        <dbReference type="ARBA" id="ARBA00023134"/>
    </source>
</evidence>
<dbReference type="EC" id="2.7.7.105" evidence="5"/>
<evidence type="ECO:0000256" key="3">
    <source>
        <dbReference type="ARBA" id="ARBA00022741"/>
    </source>
</evidence>
<keyword evidence="4 5" id="KW-0342">GTP-binding</keyword>
<evidence type="ECO:0000256" key="6">
    <source>
        <dbReference type="SAM" id="MobiDB-lite"/>
    </source>
</evidence>
<dbReference type="RefSeq" id="WP_345388997.1">
    <property type="nucleotide sequence ID" value="NZ_BAABHG010000003.1"/>
</dbReference>
<sequence length="210" mass="21172">MDVDLIVPMKRPRLGKSRLRGALAAERHADLVLALAADTLAAVTSAARVRRVLLVAAEPATVAALAELGVEIVAEPGDGGLNAALRHGESVLRADDPAAVIGAMQADLPALRAEDLTAALTEAAGRRAFVADRQGTGTTLLLSAPGGALGPRFGTGSARAHERSGAIPLTTPAPSLRSDVDTPGDLDHACALGVGKHTAALLGEPCVSLG</sequence>
<dbReference type="Pfam" id="PF01983">
    <property type="entry name" value="CofC"/>
    <property type="match status" value="1"/>
</dbReference>
<comment type="similarity">
    <text evidence="5">Belongs to the CofC family.</text>
</comment>
<dbReference type="PANTHER" id="PTHR40392">
    <property type="entry name" value="2-PHOSPHO-L-LACTATE GUANYLYLTRANSFERASE"/>
    <property type="match status" value="1"/>
</dbReference>
<dbReference type="NCBIfam" id="TIGR03552">
    <property type="entry name" value="F420_cofC"/>
    <property type="match status" value="1"/>
</dbReference>
<comment type="function">
    <text evidence="5">Guanylyltransferase that catalyzes the activation of phosphoenolpyruvate (PEP) as enolpyruvoyl-2-diphospho-5'-guanosine, via the condensation of PEP with GTP. It is involved in the biosynthesis of coenzyme F420, a hydride carrier cofactor.</text>
</comment>
<dbReference type="SUPFAM" id="SSF53448">
    <property type="entry name" value="Nucleotide-diphospho-sugar transferases"/>
    <property type="match status" value="1"/>
</dbReference>
<comment type="pathway">
    <text evidence="5">Cofactor biosynthesis; coenzyme F420 biosynthesis.</text>
</comment>
<dbReference type="InterPro" id="IPR002835">
    <property type="entry name" value="CofC"/>
</dbReference>
<keyword evidence="3 5" id="KW-0547">Nucleotide-binding</keyword>
<proteinExistence type="inferred from homology"/>
<evidence type="ECO:0000256" key="5">
    <source>
        <dbReference type="HAMAP-Rule" id="MF_02114"/>
    </source>
</evidence>
<evidence type="ECO:0000256" key="1">
    <source>
        <dbReference type="ARBA" id="ARBA00022679"/>
    </source>
</evidence>
<evidence type="ECO:0000313" key="8">
    <source>
        <dbReference type="Proteomes" id="UP001597419"/>
    </source>
</evidence>
<gene>
    <name evidence="7" type="primary">cofC</name>
    <name evidence="5" type="synonym">fbiD</name>
    <name evidence="7" type="ORF">ACFSYJ_03100</name>
</gene>
<dbReference type="Proteomes" id="UP001597419">
    <property type="component" value="Unassembled WGS sequence"/>
</dbReference>
<feature type="binding site" evidence="5">
    <location>
        <position position="157"/>
    </location>
    <ligand>
        <name>phosphoenolpyruvate</name>
        <dbReference type="ChEBI" id="CHEBI:58702"/>
    </ligand>
</feature>
<keyword evidence="1 5" id="KW-0808">Transferase</keyword>
<dbReference type="Gene3D" id="3.90.550.10">
    <property type="entry name" value="Spore Coat Polysaccharide Biosynthesis Protein SpsA, Chain A"/>
    <property type="match status" value="1"/>
</dbReference>
<feature type="binding site" evidence="5">
    <location>
        <position position="154"/>
    </location>
    <ligand>
        <name>phosphoenolpyruvate</name>
        <dbReference type="ChEBI" id="CHEBI:58702"/>
    </ligand>
</feature>
<dbReference type="EMBL" id="JBHUKU010000002">
    <property type="protein sequence ID" value="MFD2457566.1"/>
    <property type="molecule type" value="Genomic_DNA"/>
</dbReference>
<protein>
    <recommendedName>
        <fullName evidence="5">Phosphoenolpyruvate guanylyltransferase</fullName>
        <shortName evidence="5">PEP guanylyltransferase</shortName>
        <ecNumber evidence="5">2.7.7.105</ecNumber>
    </recommendedName>
</protein>
<reference evidence="8" key="1">
    <citation type="journal article" date="2019" name="Int. J. Syst. Evol. Microbiol.">
        <title>The Global Catalogue of Microorganisms (GCM) 10K type strain sequencing project: providing services to taxonomists for standard genome sequencing and annotation.</title>
        <authorList>
            <consortium name="The Broad Institute Genomics Platform"/>
            <consortium name="The Broad Institute Genome Sequencing Center for Infectious Disease"/>
            <person name="Wu L."/>
            <person name="Ma J."/>
        </authorList>
    </citation>
    <scope>NUCLEOTIDE SEQUENCE [LARGE SCALE GENOMIC DNA]</scope>
    <source>
        <strain evidence="8">CGMCC 4.7643</strain>
    </source>
</reference>
<evidence type="ECO:0000313" key="7">
    <source>
        <dbReference type="EMBL" id="MFD2457566.1"/>
    </source>
</evidence>
<keyword evidence="2 5" id="KW-0548">Nucleotidyltransferase</keyword>